<accession>A0AAD9WW71</accession>
<dbReference type="Proteomes" id="UP001280121">
    <property type="component" value="Unassembled WGS sequence"/>
</dbReference>
<keyword evidence="2" id="KW-1185">Reference proteome</keyword>
<dbReference type="Gene3D" id="3.30.465.10">
    <property type="match status" value="1"/>
</dbReference>
<evidence type="ECO:0000313" key="2">
    <source>
        <dbReference type="Proteomes" id="UP001280121"/>
    </source>
</evidence>
<proteinExistence type="predicted"/>
<dbReference type="AlphaFoldDB" id="A0AAD9WW71"/>
<sequence length="119" mass="13800">MPMIINGSREKEKTVAVFFTGMFLGQTKNLMALVEKCFPELGLQVKDCIEMSWVKSAIFWADFAVGTPFDVLLDRPKEAKSSFKRKSDYVRSVISKEGLEKIWKNMIDLDLIMWMQWNP</sequence>
<organism evidence="1 2">
    <name type="scientific">Dipteronia dyeriana</name>
    <dbReference type="NCBI Taxonomy" id="168575"/>
    <lineage>
        <taxon>Eukaryota</taxon>
        <taxon>Viridiplantae</taxon>
        <taxon>Streptophyta</taxon>
        <taxon>Embryophyta</taxon>
        <taxon>Tracheophyta</taxon>
        <taxon>Spermatophyta</taxon>
        <taxon>Magnoliopsida</taxon>
        <taxon>eudicotyledons</taxon>
        <taxon>Gunneridae</taxon>
        <taxon>Pentapetalae</taxon>
        <taxon>rosids</taxon>
        <taxon>malvids</taxon>
        <taxon>Sapindales</taxon>
        <taxon>Sapindaceae</taxon>
        <taxon>Hippocastanoideae</taxon>
        <taxon>Acereae</taxon>
        <taxon>Dipteronia</taxon>
    </lineage>
</organism>
<gene>
    <name evidence="1" type="ORF">Ddye_020063</name>
</gene>
<reference evidence="1" key="1">
    <citation type="journal article" date="2023" name="Plant J.">
        <title>Genome sequences and population genomics provide insights into the demographic history, inbreeding, and mutation load of two 'living fossil' tree species of Dipteronia.</title>
        <authorList>
            <person name="Feng Y."/>
            <person name="Comes H.P."/>
            <person name="Chen J."/>
            <person name="Zhu S."/>
            <person name="Lu R."/>
            <person name="Zhang X."/>
            <person name="Li P."/>
            <person name="Qiu J."/>
            <person name="Olsen K.M."/>
            <person name="Qiu Y."/>
        </authorList>
    </citation>
    <scope>NUCLEOTIDE SEQUENCE</scope>
    <source>
        <strain evidence="1">KIB01</strain>
    </source>
</reference>
<protein>
    <submittedName>
        <fullName evidence="1">Uncharacterized protein</fullName>
    </submittedName>
</protein>
<name>A0AAD9WW71_9ROSI</name>
<comment type="caution">
    <text evidence="1">The sequence shown here is derived from an EMBL/GenBank/DDBJ whole genome shotgun (WGS) entry which is preliminary data.</text>
</comment>
<evidence type="ECO:0000313" key="1">
    <source>
        <dbReference type="EMBL" id="KAK2644868.1"/>
    </source>
</evidence>
<dbReference type="Gene3D" id="3.40.462.20">
    <property type="match status" value="1"/>
</dbReference>
<dbReference type="PANTHER" id="PTHR32448">
    <property type="entry name" value="OS08G0158400 PROTEIN"/>
    <property type="match status" value="1"/>
</dbReference>
<dbReference type="EMBL" id="JANJYI010000006">
    <property type="protein sequence ID" value="KAK2644868.1"/>
    <property type="molecule type" value="Genomic_DNA"/>
</dbReference>
<dbReference type="InterPro" id="IPR016169">
    <property type="entry name" value="FAD-bd_PCMH_sub2"/>
</dbReference>